<evidence type="ECO:0000313" key="3">
    <source>
        <dbReference type="Proteomes" id="UP000000763"/>
    </source>
</evidence>
<dbReference type="EMBL" id="AC152973">
    <property type="protein sequence ID" value="AAW56910.1"/>
    <property type="molecule type" value="Genomic_DNA"/>
</dbReference>
<evidence type="ECO:0000256" key="1">
    <source>
        <dbReference type="SAM" id="MobiDB-lite"/>
    </source>
</evidence>
<protein>
    <submittedName>
        <fullName evidence="2">Uncharacterized protein</fullName>
    </submittedName>
</protein>
<accession>Q5KQB8</accession>
<dbReference type="Proteomes" id="UP000000763">
    <property type="component" value="Chromosome 5"/>
</dbReference>
<evidence type="ECO:0000313" key="2">
    <source>
        <dbReference type="EMBL" id="AAW56910.1"/>
    </source>
</evidence>
<gene>
    <name evidence="2" type="primary">OSJNOa0076M01.1</name>
</gene>
<feature type="region of interest" description="Disordered" evidence="1">
    <location>
        <begin position="135"/>
        <end position="167"/>
    </location>
</feature>
<reference evidence="3" key="1">
    <citation type="journal article" date="2005" name="Nature">
        <title>The map-based sequence of the rice genome.</title>
        <authorList>
            <consortium name="International rice genome sequencing project (IRGSP)"/>
            <person name="Matsumoto T."/>
            <person name="Wu J."/>
            <person name="Kanamori H."/>
            <person name="Katayose Y."/>
            <person name="Fujisawa M."/>
            <person name="Namiki N."/>
            <person name="Mizuno H."/>
            <person name="Yamamoto K."/>
            <person name="Antonio B.A."/>
            <person name="Baba T."/>
            <person name="Sakata K."/>
            <person name="Nagamura Y."/>
            <person name="Aoki H."/>
            <person name="Arikawa K."/>
            <person name="Arita K."/>
            <person name="Bito T."/>
            <person name="Chiden Y."/>
            <person name="Fujitsuka N."/>
            <person name="Fukunaka R."/>
            <person name="Hamada M."/>
            <person name="Harada C."/>
            <person name="Hayashi A."/>
            <person name="Hijishita S."/>
            <person name="Honda M."/>
            <person name="Hosokawa S."/>
            <person name="Ichikawa Y."/>
            <person name="Idonuma A."/>
            <person name="Iijima M."/>
            <person name="Ikeda M."/>
            <person name="Ikeno M."/>
            <person name="Ito K."/>
            <person name="Ito S."/>
            <person name="Ito T."/>
            <person name="Ito Y."/>
            <person name="Ito Y."/>
            <person name="Iwabuchi A."/>
            <person name="Kamiya K."/>
            <person name="Karasawa W."/>
            <person name="Kurita K."/>
            <person name="Katagiri S."/>
            <person name="Kikuta A."/>
            <person name="Kobayashi H."/>
            <person name="Kobayashi N."/>
            <person name="Machita K."/>
            <person name="Maehara T."/>
            <person name="Masukawa M."/>
            <person name="Mizubayashi T."/>
            <person name="Mukai Y."/>
            <person name="Nagasaki H."/>
            <person name="Nagata Y."/>
            <person name="Naito S."/>
            <person name="Nakashima M."/>
            <person name="Nakama Y."/>
            <person name="Nakamichi Y."/>
            <person name="Nakamura M."/>
            <person name="Meguro A."/>
            <person name="Negishi M."/>
            <person name="Ohta I."/>
            <person name="Ohta T."/>
            <person name="Okamoto M."/>
            <person name="Ono N."/>
            <person name="Saji S."/>
            <person name="Sakaguchi M."/>
            <person name="Sakai K."/>
            <person name="Shibata M."/>
            <person name="Shimokawa T."/>
            <person name="Song J."/>
            <person name="Takazaki Y."/>
            <person name="Terasawa K."/>
            <person name="Tsugane M."/>
            <person name="Tsuji K."/>
            <person name="Ueda S."/>
            <person name="Waki K."/>
            <person name="Yamagata H."/>
            <person name="Yamamoto M."/>
            <person name="Yamamoto S."/>
            <person name="Yamane H."/>
            <person name="Yoshiki S."/>
            <person name="Yoshihara R."/>
            <person name="Yukawa K."/>
            <person name="Zhong H."/>
            <person name="Yano M."/>
            <person name="Yuan Q."/>
            <person name="Ouyang S."/>
            <person name="Liu J."/>
            <person name="Jones K.M."/>
            <person name="Gansberger K."/>
            <person name="Moffat K."/>
            <person name="Hill J."/>
            <person name="Bera J."/>
            <person name="Fadrosh D."/>
            <person name="Jin S."/>
            <person name="Johri S."/>
            <person name="Kim M."/>
            <person name="Overton L."/>
            <person name="Reardon M."/>
            <person name="Tsitrin T."/>
            <person name="Vuong H."/>
            <person name="Weaver B."/>
            <person name="Ciecko A."/>
            <person name="Tallon L."/>
            <person name="Jackson J."/>
            <person name="Pai G."/>
            <person name="Aken S.V."/>
            <person name="Utterback T."/>
            <person name="Reidmuller S."/>
            <person name="Feldblyum T."/>
            <person name="Hsiao J."/>
            <person name="Zismann V."/>
            <person name="Iobst S."/>
            <person name="de Vazeille A.R."/>
            <person name="Buell C.R."/>
            <person name="Ying K."/>
            <person name="Li Y."/>
            <person name="Lu T."/>
            <person name="Huang Y."/>
            <person name="Zhao Q."/>
            <person name="Feng Q."/>
            <person name="Zhang L."/>
            <person name="Zhu J."/>
            <person name="Weng Q."/>
            <person name="Mu J."/>
            <person name="Lu Y."/>
            <person name="Fan D."/>
            <person name="Liu Y."/>
            <person name="Guan J."/>
            <person name="Zhang Y."/>
            <person name="Yu S."/>
            <person name="Liu X."/>
            <person name="Zhang Y."/>
            <person name="Hong G."/>
            <person name="Han B."/>
            <person name="Choisne N."/>
            <person name="Demange N."/>
            <person name="Orjeda G."/>
            <person name="Samain S."/>
            <person name="Cattolico L."/>
            <person name="Pelletier E."/>
            <person name="Couloux A."/>
            <person name="Segurens B."/>
            <person name="Wincker P."/>
            <person name="D'Hont A."/>
            <person name="Scarpelli C."/>
            <person name="Weissenbach J."/>
            <person name="Salanoubat M."/>
            <person name="Quetier F."/>
            <person name="Yu Y."/>
            <person name="Kim H.R."/>
            <person name="Rambo T."/>
            <person name="Currie J."/>
            <person name="Collura K."/>
            <person name="Luo M."/>
            <person name="Yang T."/>
            <person name="Ammiraju J.S.S."/>
            <person name="Engler F."/>
            <person name="Soderlund C."/>
            <person name="Wing R.A."/>
            <person name="Palmer L.E."/>
            <person name="de la Bastide M."/>
            <person name="Spiegel L."/>
            <person name="Nascimento L."/>
            <person name="Zutavern T."/>
            <person name="O'Shaughnessy A."/>
            <person name="Dike S."/>
            <person name="Dedhia N."/>
            <person name="Preston R."/>
            <person name="Balija V."/>
            <person name="McCombie W.R."/>
            <person name="Chow T."/>
            <person name="Chen H."/>
            <person name="Chung M."/>
            <person name="Chen C."/>
            <person name="Shaw J."/>
            <person name="Wu H."/>
            <person name="Hsiao K."/>
            <person name="Chao Y."/>
            <person name="Chu M."/>
            <person name="Cheng C."/>
            <person name="Hour A."/>
            <person name="Lee P."/>
            <person name="Lin S."/>
            <person name="Lin Y."/>
            <person name="Liou J."/>
            <person name="Liu S."/>
            <person name="Hsing Y."/>
            <person name="Raghuvanshi S."/>
            <person name="Mohanty A."/>
            <person name="Bharti A.K."/>
            <person name="Gaur A."/>
            <person name="Gupta V."/>
            <person name="Kumar D."/>
            <person name="Ravi V."/>
            <person name="Vij S."/>
            <person name="Kapur A."/>
            <person name="Khurana P."/>
            <person name="Khurana P."/>
            <person name="Khurana J.P."/>
            <person name="Tyagi A.K."/>
            <person name="Gaikwad K."/>
            <person name="Singh A."/>
            <person name="Dalal V."/>
            <person name="Srivastava S."/>
            <person name="Dixit A."/>
            <person name="Pal A.K."/>
            <person name="Ghazi I.A."/>
            <person name="Yadav M."/>
            <person name="Pandit A."/>
            <person name="Bhargava A."/>
            <person name="Sureshbabu K."/>
            <person name="Batra K."/>
            <person name="Sharma T.R."/>
            <person name="Mohapatra T."/>
            <person name="Singh N.K."/>
            <person name="Messing J."/>
            <person name="Nelson A.B."/>
            <person name="Fuks G."/>
            <person name="Kavchok S."/>
            <person name="Keizer G."/>
            <person name="Linton E."/>
            <person name="Llaca V."/>
            <person name="Song R."/>
            <person name="Tanyolac B."/>
            <person name="Young S."/>
            <person name="Ho-Il K."/>
            <person name="Hahn J.H."/>
            <person name="Sangsakoo G."/>
            <person name="Vanavichit A."/>
            <person name="de Mattos Luiz.A.T."/>
            <person name="Zimmer P.D."/>
            <person name="Malone G."/>
            <person name="Dellagostin O."/>
            <person name="de Oliveira A.C."/>
            <person name="Bevan M."/>
            <person name="Bancroft I."/>
            <person name="Minx P."/>
            <person name="Cordum H."/>
            <person name="Wilson R."/>
            <person name="Cheng Z."/>
            <person name="Jin W."/>
            <person name="Jiang J."/>
            <person name="Leong S.A."/>
            <person name="Iwama H."/>
            <person name="Gojobori T."/>
            <person name="Itoh T."/>
            <person name="Niimura Y."/>
            <person name="Fujii Y."/>
            <person name="Habara T."/>
            <person name="Sakai H."/>
            <person name="Sato Y."/>
            <person name="Wilson G."/>
            <person name="Kumar K."/>
            <person name="McCouch S."/>
            <person name="Juretic N."/>
            <person name="Hoen D."/>
            <person name="Wright S."/>
            <person name="Bruskiewich R."/>
            <person name="Bureau T."/>
            <person name="Miyao A."/>
            <person name="Hirochika H."/>
            <person name="Nishikawa T."/>
            <person name="Kadowaki K."/>
            <person name="Sugiura M."/>
            <person name="Burr B."/>
            <person name="Sasaki T."/>
        </authorList>
    </citation>
    <scope>NUCLEOTIDE SEQUENCE [LARGE SCALE GENOMIC DNA]</scope>
    <source>
        <strain evidence="3">cv. Nipponbare</strain>
    </source>
</reference>
<name>Q5KQB8_ORYSJ</name>
<dbReference type="AlphaFoldDB" id="Q5KQB8"/>
<reference evidence="3" key="2">
    <citation type="journal article" date="2008" name="Nucleic Acids Res.">
        <title>The rice annotation project database (RAP-DB): 2008 update.</title>
        <authorList>
            <consortium name="The rice annotation project (RAP)"/>
        </authorList>
    </citation>
    <scope>GENOME REANNOTATION</scope>
    <source>
        <strain evidence="3">cv. Nipponbare</strain>
    </source>
</reference>
<proteinExistence type="predicted"/>
<organism evidence="2 3">
    <name type="scientific">Oryza sativa subsp. japonica</name>
    <name type="common">Rice</name>
    <dbReference type="NCBI Taxonomy" id="39947"/>
    <lineage>
        <taxon>Eukaryota</taxon>
        <taxon>Viridiplantae</taxon>
        <taxon>Streptophyta</taxon>
        <taxon>Embryophyta</taxon>
        <taxon>Tracheophyta</taxon>
        <taxon>Spermatophyta</taxon>
        <taxon>Magnoliopsida</taxon>
        <taxon>Liliopsida</taxon>
        <taxon>Poales</taxon>
        <taxon>Poaceae</taxon>
        <taxon>BOP clade</taxon>
        <taxon>Oryzoideae</taxon>
        <taxon>Oryzeae</taxon>
        <taxon>Oryzinae</taxon>
        <taxon>Oryza</taxon>
        <taxon>Oryza sativa</taxon>
    </lineage>
</organism>
<sequence>MRLTPVALTRPAPTTSGVEDVAAGELRRGAWLHGRRRICVVTKTVPATSSGVGRGRQRILRAWRTRSPAKVMAAAGDELPTEDVVVGDELRCGPWMGEEAAAGDEVWVQCGAWTGEDAAAGDDASTPRRAAPGIYHLLRSPSPPSDSRGGATHCPPLGRSRIPPERRRRRQADLLRLHPRRAVASVVPDLCRQLPRHRSTEEKPVHPSVAAARRRKAAVVVVPTSPPFGAHRWLSSIIVRRRAAPWRVRLVVLFA</sequence>